<keyword evidence="1" id="KW-0472">Membrane</keyword>
<comment type="caution">
    <text evidence="2">The sequence shown here is derived from an EMBL/GenBank/DDBJ whole genome shotgun (WGS) entry which is preliminary data.</text>
</comment>
<dbReference type="AlphaFoldDB" id="A0A833RV66"/>
<evidence type="ECO:0000256" key="1">
    <source>
        <dbReference type="SAM" id="Phobius"/>
    </source>
</evidence>
<sequence length="1134" mass="123573">MNGSGRLAQVGLGYILSSLVHVSFVILGFATARPHPPSSQPSPFNPLMKLLGLLAAGLPVGALASSASLGLKDSLLADSRERTVSFASLPYDLPSSTLISEGIATTALKNVNANEYGHIGCTETSKFEDNGEVAVVLAFSKCLNDSALDVVGQWVNQVKATIANVAYVDDLKITFQSTMVPGACEERSEKTKQGLEDPHMVNQGGAPAALLADDVLPSDLERLEAFPVLGNIVNLANDDVKLSVKPIAVISFVTGEKSYAEVEKFEANAHVSKTFNFHICKSGTSCGGTFSNFIDLPEVVDLFMYNPFTVTRSLQCADLDDGVPVTYLDDFGARQCFCNCPAGYEIGENEYGHAACKKEVEDTCPCVWAECNGFKHKVTTNEPVCSFKEVASKWGLPVPFPTDGYVADKRDILSEGYKDPRITLTVEREQDAEYKGRDIRGAVGVGASYPLTFHDVVGLYPKASSFTPVVGAAHDTTTHHKVVTWKDYQVNREAHINDLEFTSYGKYHLEVSAYDYFSSATCKGCLVIVDYSRPKATTTCPKGFCDTSDSAQCSNSAELTTDNLDKANGLVNQYFDFATKAKNDACSVDNRCDKESFSRRDFFEKDYTDHDCSQAHQCFNKDKVLQDLLASQRTKTNPLLTQGNGCDNTDAPVPIGQCTRCCKMDTALKEWWTDYRCGADYDVRSCEGDSDQTCQFSQCLVMNGYTMATVTASITADAKAETESVLAQVEDEAYQTVTQVHRSLDCTSFGGTDGECEFRAKLSELIDTTQTLMVPSTGQATDYVFWRYKLVSDGESWQLWKTGKQENYGEVTYDNDDVLTFSNPETKITIEAWTQCGLVRRFFFYVHLHVNSPVSVCEKFNNMWYQTSVSRLPIGAGMCAYPGSDFAELTFDFHPNAGLQYSREELRMKVAKVECTGALEGRLPIDILSVTQESPEIVTRFAVTMLNKATTEAATDFHVECVFTYTKYSGATATETCKRDFSISDCKGPTFDTPNSVCEYEACAGNDLAGLYEACGGTVVKADDKCTIVESGEKSCCQGCDSTEVTCTALLDLPNANADLMRCEPSAGGGAYSSPSTSYGAVLLTETAQEHPAATALFGATALIAVVALVVVRRRAVAVYSAQTVDDAYYPLLH</sequence>
<feature type="transmembrane region" description="Helical" evidence="1">
    <location>
        <begin position="1093"/>
        <end position="1112"/>
    </location>
</feature>
<name>A0A833RV66_PHYIN</name>
<protein>
    <submittedName>
        <fullName evidence="2">Uncharacterized protein</fullName>
    </submittedName>
</protein>
<keyword evidence="1" id="KW-0812">Transmembrane</keyword>
<keyword evidence="1" id="KW-1133">Transmembrane helix</keyword>
<evidence type="ECO:0000313" key="2">
    <source>
        <dbReference type="EMBL" id="KAF4034047.1"/>
    </source>
</evidence>
<dbReference type="Proteomes" id="UP000704712">
    <property type="component" value="Unassembled WGS sequence"/>
</dbReference>
<accession>A0A833RV66</accession>
<organism evidence="2 4">
    <name type="scientific">Phytophthora infestans</name>
    <name type="common">Potato late blight agent</name>
    <name type="synonym">Botrytis infestans</name>
    <dbReference type="NCBI Taxonomy" id="4787"/>
    <lineage>
        <taxon>Eukaryota</taxon>
        <taxon>Sar</taxon>
        <taxon>Stramenopiles</taxon>
        <taxon>Oomycota</taxon>
        <taxon>Peronosporomycetes</taxon>
        <taxon>Peronosporales</taxon>
        <taxon>Peronosporaceae</taxon>
        <taxon>Phytophthora</taxon>
    </lineage>
</organism>
<evidence type="ECO:0000313" key="4">
    <source>
        <dbReference type="Proteomes" id="UP000602510"/>
    </source>
</evidence>
<evidence type="ECO:0000313" key="3">
    <source>
        <dbReference type="EMBL" id="KAF4129344.1"/>
    </source>
</evidence>
<reference evidence="2" key="1">
    <citation type="submission" date="2020-04" db="EMBL/GenBank/DDBJ databases">
        <title>Hybrid Assembly of Korean Phytophthora infestans isolates.</title>
        <authorList>
            <person name="Prokchorchik M."/>
            <person name="Lee Y."/>
            <person name="Seo J."/>
            <person name="Cho J.-H."/>
            <person name="Park Y.-E."/>
            <person name="Jang D.-C."/>
            <person name="Im J.-S."/>
            <person name="Choi J.-G."/>
            <person name="Park H.-J."/>
            <person name="Lee G.-B."/>
            <person name="Lee Y.-G."/>
            <person name="Hong S.-Y."/>
            <person name="Cho K."/>
            <person name="Sohn K.H."/>
        </authorList>
    </citation>
    <scope>NUCLEOTIDE SEQUENCE</scope>
    <source>
        <strain evidence="2">KR_1_A1</strain>
        <strain evidence="3">KR_2_A2</strain>
    </source>
</reference>
<dbReference type="EMBL" id="JAACNO010002976">
    <property type="protein sequence ID" value="KAF4129344.1"/>
    <property type="molecule type" value="Genomic_DNA"/>
</dbReference>
<feature type="transmembrane region" description="Helical" evidence="1">
    <location>
        <begin position="12"/>
        <end position="30"/>
    </location>
</feature>
<dbReference type="EMBL" id="WSZM01000388">
    <property type="protein sequence ID" value="KAF4034047.1"/>
    <property type="molecule type" value="Genomic_DNA"/>
</dbReference>
<proteinExistence type="predicted"/>
<keyword evidence="4" id="KW-1185">Reference proteome</keyword>
<dbReference type="Proteomes" id="UP000602510">
    <property type="component" value="Unassembled WGS sequence"/>
</dbReference>
<gene>
    <name evidence="2" type="ORF">GN244_ATG14015</name>
    <name evidence="3" type="ORF">GN958_ATG21608</name>
</gene>